<comment type="similarity">
    <text evidence="5">In the N-terminal section; belongs to the formiminotransferase family.</text>
</comment>
<dbReference type="InterPro" id="IPR037070">
    <property type="entry name" value="Formiminotransferase_C_sf"/>
</dbReference>
<evidence type="ECO:0000256" key="14">
    <source>
        <dbReference type="ARBA" id="ARBA00023034"/>
    </source>
</evidence>
<evidence type="ECO:0000256" key="15">
    <source>
        <dbReference type="ARBA" id="ARBA00023212"/>
    </source>
</evidence>
<dbReference type="FunFam" id="3.30.990.10:FF:000001">
    <property type="entry name" value="Formimidoyltransferase cyclodeaminase"/>
    <property type="match status" value="1"/>
</dbReference>
<keyword evidence="12" id="KW-0369">Histidine metabolism</keyword>
<dbReference type="SMART" id="SM01221">
    <property type="entry name" value="FTCD"/>
    <property type="match status" value="1"/>
</dbReference>
<dbReference type="GO" id="GO:0005542">
    <property type="term" value="F:folic acid binding"/>
    <property type="evidence" value="ECO:0007669"/>
    <property type="project" value="UniProtKB-KW"/>
</dbReference>
<evidence type="ECO:0000259" key="21">
    <source>
        <dbReference type="SMART" id="SM01221"/>
    </source>
</evidence>
<dbReference type="InterPro" id="IPR007044">
    <property type="entry name" value="Cyclodeamin/CycHdrlase"/>
</dbReference>
<dbReference type="Pfam" id="PF02971">
    <property type="entry name" value="FTCD"/>
    <property type="match status" value="1"/>
</dbReference>
<keyword evidence="10" id="KW-0963">Cytoplasm</keyword>
<evidence type="ECO:0000313" key="25">
    <source>
        <dbReference type="Proteomes" id="UP000790347"/>
    </source>
</evidence>
<keyword evidence="11" id="KW-0808">Transferase</keyword>
<dbReference type="GO" id="GO:0005794">
    <property type="term" value="C:Golgi apparatus"/>
    <property type="evidence" value="ECO:0007669"/>
    <property type="project" value="UniProtKB-SubCell"/>
</dbReference>
<sequence>MKKIIECVPNFSEGRNRQIIDAIANAIRSVHGVTLLDVDAGQSTNRTVYTFVGDPDTVIDGALAAAHVAQELIDMSKHHGEHKRLGAMDVCPFIPVSGVTMDDCVDCAERCAKRLASELNIPVYLYGFASKQDYRREVPQIRSGEYEGLMEKLKDPLWMPDFGQPVFRPKWGASIVGARKFLIAYNVNLVSTKEQAHRIALMIRSNRMDGQKGRLEGVQAMGWYLKEQNISQVTVNILDYEITSIHQVYEEVRKESLKLKLPVTGSEIVGLIPLKALMDAAEFYIEKESLFVLEEDQKIHLAINRLGLNSIGTFDPKKRIIEYLIKEDDPNKLVNQTFANFSWMVADRTSAPGGGSVAAAVASLGCGLSSMVAKLSYGKKMFEHTDTQMRRIIPPLHNAVAKFLSLVDEDTNSFNKYFEARALPQDCQENINKRKLAMEAGLRHAIEIPMTTARIITKLWPIIEELVELFHLPTSSDISVSVHCLRTAVYGCAYNIFINLKETDKTSTLREEMGNEIRGHIDMAEKMTEKILARVEERNPIMNTMADLVNDNKPRTDNALVNG</sequence>
<dbReference type="SUPFAM" id="SSF55116">
    <property type="entry name" value="Formiminotransferase domain of formiminotransferase-cyclodeaminase"/>
    <property type="match status" value="2"/>
</dbReference>
<dbReference type="EC" id="2.1.2.5" evidence="7"/>
<dbReference type="EMBL" id="SDOV01000001">
    <property type="protein sequence ID" value="KAH7646802.1"/>
    <property type="molecule type" value="Genomic_DNA"/>
</dbReference>
<comment type="pathway">
    <text evidence="4">Amino-acid degradation; L-histidine degradation into L-glutamate; L-glutamate from N-formimidoyl-L-glutamate (transferase route): step 1/1.</text>
</comment>
<dbReference type="NCBIfam" id="TIGR02024">
    <property type="entry name" value="FtcD"/>
    <property type="match status" value="1"/>
</dbReference>
<evidence type="ECO:0000256" key="1">
    <source>
        <dbReference type="ARBA" id="ARBA00002680"/>
    </source>
</evidence>
<dbReference type="InterPro" id="IPR012886">
    <property type="entry name" value="Formiminotransferase_N"/>
</dbReference>
<keyword evidence="17" id="KW-0511">Multifunctional enzyme</keyword>
<evidence type="ECO:0000256" key="9">
    <source>
        <dbReference type="ARBA" id="ARBA00017787"/>
    </source>
</evidence>
<dbReference type="GO" id="GO:0030409">
    <property type="term" value="F:glutamate formimidoyltransferase activity"/>
    <property type="evidence" value="ECO:0007669"/>
    <property type="project" value="UniProtKB-EC"/>
</dbReference>
<dbReference type="SUPFAM" id="SSF101262">
    <property type="entry name" value="Methenyltetrahydrofolate cyclohydrolase-like"/>
    <property type="match status" value="1"/>
</dbReference>
<evidence type="ECO:0000256" key="16">
    <source>
        <dbReference type="ARBA" id="ARBA00023239"/>
    </source>
</evidence>
<proteinExistence type="inferred from homology"/>
<evidence type="ECO:0000256" key="19">
    <source>
        <dbReference type="ARBA" id="ARBA00025915"/>
    </source>
</evidence>
<evidence type="ECO:0000313" key="23">
    <source>
        <dbReference type="EMBL" id="KAH7646802.1"/>
    </source>
</evidence>
<evidence type="ECO:0000256" key="3">
    <source>
        <dbReference type="ARBA" id="ARBA00004555"/>
    </source>
</evidence>
<evidence type="ECO:0000256" key="2">
    <source>
        <dbReference type="ARBA" id="ARBA00004114"/>
    </source>
</evidence>
<dbReference type="GO" id="GO:0006547">
    <property type="term" value="P:L-histidine metabolic process"/>
    <property type="evidence" value="ECO:0007669"/>
    <property type="project" value="UniProtKB-KW"/>
</dbReference>
<dbReference type="Gene3D" id="3.30.990.10">
    <property type="entry name" value="Formiminotransferase, N-terminal subdomain"/>
    <property type="match status" value="1"/>
</dbReference>
<evidence type="ECO:0000256" key="6">
    <source>
        <dbReference type="ARBA" id="ARBA00010825"/>
    </source>
</evidence>
<dbReference type="EMBL" id="ASGP02000003">
    <property type="protein sequence ID" value="KAH9517401.1"/>
    <property type="molecule type" value="Genomic_DNA"/>
</dbReference>
<evidence type="ECO:0000256" key="4">
    <source>
        <dbReference type="ARBA" id="ARBA00005082"/>
    </source>
</evidence>
<evidence type="ECO:0000256" key="13">
    <source>
        <dbReference type="ARBA" id="ARBA00022954"/>
    </source>
</evidence>
<evidence type="ECO:0000313" key="24">
    <source>
        <dbReference type="EMBL" id="KAH9517401.1"/>
    </source>
</evidence>
<dbReference type="InterPro" id="IPR036178">
    <property type="entry name" value="Formintransfe-cycloase-like_sf"/>
</dbReference>
<comment type="similarity">
    <text evidence="6">In the C-terminal section; belongs to the cyclodeaminase/cyclohydrolase family.</text>
</comment>
<dbReference type="InterPro" id="IPR022384">
    <property type="entry name" value="FormiminoTrfase_cat_dom_sf"/>
</dbReference>
<comment type="function">
    <text evidence="18">Folate-dependent enzyme, that displays both transferase and deaminase activity. Serves to channel one-carbon units from formiminoglutamate to the folate pool.</text>
</comment>
<name>A0A922HZJ4_DERFA</name>
<feature type="domain" description="Formiminotransferase N-terminal subdomain" evidence="22">
    <location>
        <begin position="3"/>
        <end position="180"/>
    </location>
</feature>
<dbReference type="GO" id="GO:0005814">
    <property type="term" value="C:centriole"/>
    <property type="evidence" value="ECO:0007669"/>
    <property type="project" value="UniProtKB-SubCell"/>
</dbReference>
<dbReference type="Gene3D" id="3.30.70.670">
    <property type="entry name" value="Formiminotransferase, C-terminal subdomain"/>
    <property type="match status" value="1"/>
</dbReference>
<keyword evidence="16" id="KW-0456">Lyase</keyword>
<keyword evidence="13" id="KW-0290">Folate-binding</keyword>
<reference evidence="23" key="3">
    <citation type="journal article" date="2021" name="World Allergy Organ. J.">
        <title>Chromosome-level assembly of Dermatophagoides farinae genome and transcriptome reveals two novel allergens Der f 37 and Der f 39.</title>
        <authorList>
            <person name="Chen J."/>
            <person name="Cai Z."/>
            <person name="Fan D."/>
            <person name="Hu J."/>
            <person name="Hou Y."/>
            <person name="He Y."/>
            <person name="Zhang Z."/>
            <person name="Zhao Z."/>
            <person name="Gao P."/>
            <person name="Hu W."/>
            <person name="Sun J."/>
            <person name="Li J."/>
            <person name="Ji K."/>
        </authorList>
    </citation>
    <scope>NUCLEOTIDE SEQUENCE</scope>
    <source>
        <strain evidence="23">JKM2019</strain>
    </source>
</reference>
<reference evidence="24" key="1">
    <citation type="submission" date="2013-05" db="EMBL/GenBank/DDBJ databases">
        <authorList>
            <person name="Yim A.K.Y."/>
            <person name="Chan T.F."/>
            <person name="Ji K.M."/>
            <person name="Liu X.Y."/>
            <person name="Zhou J.W."/>
            <person name="Li R.Q."/>
            <person name="Yang K.Y."/>
            <person name="Li J."/>
            <person name="Li M."/>
            <person name="Law P.T.W."/>
            <person name="Wu Y.L."/>
            <person name="Cai Z.L."/>
            <person name="Qin H."/>
            <person name="Bao Y."/>
            <person name="Leung R.K.K."/>
            <person name="Ng P.K.S."/>
            <person name="Zou J."/>
            <person name="Zhong X.J."/>
            <person name="Ran P.X."/>
            <person name="Zhong N.S."/>
            <person name="Liu Z.G."/>
            <person name="Tsui S.K.W."/>
        </authorList>
    </citation>
    <scope>NUCLEOTIDE SEQUENCE</scope>
    <source>
        <strain evidence="24">Derf</strain>
        <tissue evidence="24">Whole organism</tissue>
    </source>
</reference>
<evidence type="ECO:0000256" key="7">
    <source>
        <dbReference type="ARBA" id="ARBA00012252"/>
    </source>
</evidence>
<dbReference type="GO" id="GO:0030412">
    <property type="term" value="F:formimidoyltetrahydrofolate cyclodeaminase activity"/>
    <property type="evidence" value="ECO:0007669"/>
    <property type="project" value="UniProtKB-EC"/>
</dbReference>
<dbReference type="Proteomes" id="UP000828236">
    <property type="component" value="Unassembled WGS sequence"/>
</dbReference>
<evidence type="ECO:0000256" key="18">
    <source>
        <dbReference type="ARBA" id="ARBA00025506"/>
    </source>
</evidence>
<evidence type="ECO:0000256" key="5">
    <source>
        <dbReference type="ARBA" id="ARBA00008297"/>
    </source>
</evidence>
<dbReference type="InterPro" id="IPR004227">
    <property type="entry name" value="Formiminotransferase_cat"/>
</dbReference>
<dbReference type="AlphaFoldDB" id="A0A922HZJ4"/>
<dbReference type="EC" id="4.3.1.4" evidence="8"/>
<keyword evidence="15" id="KW-0206">Cytoskeleton</keyword>
<evidence type="ECO:0000256" key="10">
    <source>
        <dbReference type="ARBA" id="ARBA00022490"/>
    </source>
</evidence>
<dbReference type="Proteomes" id="UP000790347">
    <property type="component" value="Unassembled WGS sequence"/>
</dbReference>
<dbReference type="Gene3D" id="1.20.120.680">
    <property type="entry name" value="Formiminotetrahydrofolate cyclodeaminase monomer, up-and-down helical bundle"/>
    <property type="match status" value="1"/>
</dbReference>
<dbReference type="InterPro" id="IPR051623">
    <property type="entry name" value="FTCD"/>
</dbReference>
<evidence type="ECO:0000256" key="17">
    <source>
        <dbReference type="ARBA" id="ARBA00023268"/>
    </source>
</evidence>
<accession>A0A922HZJ4</accession>
<reference evidence="23" key="2">
    <citation type="submission" date="2020-06" db="EMBL/GenBank/DDBJ databases">
        <authorList>
            <person name="Ji K."/>
            <person name="Li J."/>
        </authorList>
    </citation>
    <scope>NUCLEOTIDE SEQUENCE</scope>
    <source>
        <strain evidence="23">JKM2019</strain>
        <tissue evidence="23">Whole body</tissue>
    </source>
</reference>
<comment type="subunit">
    <text evidence="19">Homooctamer, including four polyglutamate binding sites. The subunits are arranged as a tetramer of dimers, and form a planar ring-shaped structure.</text>
</comment>
<evidence type="ECO:0000256" key="11">
    <source>
        <dbReference type="ARBA" id="ARBA00022679"/>
    </source>
</evidence>
<dbReference type="PANTHER" id="PTHR12234">
    <property type="entry name" value="FORMIMINOTRANSFERASE-CYCLODEAMINASE"/>
    <property type="match status" value="1"/>
</dbReference>
<dbReference type="PANTHER" id="PTHR12234:SF0">
    <property type="entry name" value="FORMIMIDOYLTRANSFERASE-CYCLODEAMINASE"/>
    <property type="match status" value="1"/>
</dbReference>
<evidence type="ECO:0000259" key="22">
    <source>
        <dbReference type="SMART" id="SM01222"/>
    </source>
</evidence>
<dbReference type="InterPro" id="IPR013802">
    <property type="entry name" value="Formiminotransferase_C"/>
</dbReference>
<keyword evidence="25" id="KW-1185">Reference proteome</keyword>
<dbReference type="Pfam" id="PF07837">
    <property type="entry name" value="FTCD_N"/>
    <property type="match status" value="1"/>
</dbReference>
<gene>
    <name evidence="24" type="ORF">DERF_008077</name>
    <name evidence="23" type="ORF">HUG17_2340</name>
</gene>
<dbReference type="OrthoDB" id="48036at2759"/>
<reference evidence="24" key="4">
    <citation type="journal article" date="2022" name="Res Sq">
        <title>Comparative Genomics Reveals Insights into the Divergent Evolution of Astigmatic Mites and Household Pest Adaptations.</title>
        <authorList>
            <person name="Xiong Q."/>
            <person name="Wan A.T.-Y."/>
            <person name="Liu X.-Y."/>
            <person name="Fung C.S.-H."/>
            <person name="Xiao X."/>
            <person name="Malainual N."/>
            <person name="Hou J."/>
            <person name="Wang L."/>
            <person name="Wang M."/>
            <person name="Yang K."/>
            <person name="Cui Y."/>
            <person name="Leung E."/>
            <person name="Nong W."/>
            <person name="Shin S.-K."/>
            <person name="Au S."/>
            <person name="Jeong K.Y."/>
            <person name="Chew F.T."/>
            <person name="Hui J."/>
            <person name="Leung T.F."/>
            <person name="Tungtrongchitr A."/>
            <person name="Zhong N."/>
            <person name="Liu Z."/>
            <person name="Tsui S."/>
        </authorList>
    </citation>
    <scope>NUCLEOTIDE SEQUENCE</scope>
    <source>
        <strain evidence="24">Derf</strain>
        <tissue evidence="24">Whole organism</tissue>
    </source>
</reference>
<comment type="subcellular location">
    <subcellularLocation>
        <location evidence="2">Cytoplasm</location>
        <location evidence="2">Cytoskeleton</location>
        <location evidence="2">Microtubule organizing center</location>
        <location evidence="2">Centrosome</location>
        <location evidence="2">Centriole</location>
    </subcellularLocation>
    <subcellularLocation>
        <location evidence="3">Golgi apparatus</location>
    </subcellularLocation>
</comment>
<comment type="function">
    <text evidence="1">Binds and promotes bundling of vimentin filaments originating from the Golgi.</text>
</comment>
<dbReference type="SMART" id="SM01222">
    <property type="entry name" value="FTCD_N"/>
    <property type="match status" value="1"/>
</dbReference>
<dbReference type="InterPro" id="IPR037064">
    <property type="entry name" value="Formiminotransferase_N_sf"/>
</dbReference>
<evidence type="ECO:0000256" key="8">
    <source>
        <dbReference type="ARBA" id="ARBA00012998"/>
    </source>
</evidence>
<keyword evidence="14" id="KW-0333">Golgi apparatus</keyword>
<dbReference type="Pfam" id="PF04961">
    <property type="entry name" value="FTCD_C"/>
    <property type="match status" value="1"/>
</dbReference>
<organism evidence="24 25">
    <name type="scientific">Dermatophagoides farinae</name>
    <name type="common">American house dust mite</name>
    <dbReference type="NCBI Taxonomy" id="6954"/>
    <lineage>
        <taxon>Eukaryota</taxon>
        <taxon>Metazoa</taxon>
        <taxon>Ecdysozoa</taxon>
        <taxon>Arthropoda</taxon>
        <taxon>Chelicerata</taxon>
        <taxon>Arachnida</taxon>
        <taxon>Acari</taxon>
        <taxon>Acariformes</taxon>
        <taxon>Sarcoptiformes</taxon>
        <taxon>Astigmata</taxon>
        <taxon>Psoroptidia</taxon>
        <taxon>Analgoidea</taxon>
        <taxon>Pyroglyphidae</taxon>
        <taxon>Dermatophagoidinae</taxon>
        <taxon>Dermatophagoides</taxon>
    </lineage>
</organism>
<evidence type="ECO:0000256" key="12">
    <source>
        <dbReference type="ARBA" id="ARBA00022808"/>
    </source>
</evidence>
<comment type="caution">
    <text evidence="24">The sequence shown here is derived from an EMBL/GenBank/DDBJ whole genome shotgun (WGS) entry which is preliminary data.</text>
</comment>
<protein>
    <recommendedName>
        <fullName evidence="9">Formimidoyltransferase-cyclodeaminase</fullName>
        <ecNumber evidence="7">2.1.2.5</ecNumber>
        <ecNumber evidence="8">4.3.1.4</ecNumber>
    </recommendedName>
    <alternativeName>
        <fullName evidence="20">Formiminotransferase-cyclodeaminase</fullName>
    </alternativeName>
</protein>
<evidence type="ECO:0000256" key="20">
    <source>
        <dbReference type="ARBA" id="ARBA00030029"/>
    </source>
</evidence>
<feature type="domain" description="Formiminotransferase C-terminal subdomain" evidence="21">
    <location>
        <begin position="181"/>
        <end position="324"/>
    </location>
</feature>